<accession>A0ABV3WRG5</accession>
<dbReference type="SUPFAM" id="SSF110087">
    <property type="entry name" value="DR1885-like metal-binding protein"/>
    <property type="match status" value="1"/>
</dbReference>
<feature type="signal peptide" evidence="1">
    <location>
        <begin position="1"/>
        <end position="21"/>
    </location>
</feature>
<dbReference type="InterPro" id="IPR058248">
    <property type="entry name" value="Lxx211020-like"/>
</dbReference>
<evidence type="ECO:0000256" key="1">
    <source>
        <dbReference type="SAM" id="SignalP"/>
    </source>
</evidence>
<sequence>MSLPFKVVLLAGTLCSTAASAHEFSSGAVVIDHPWARVTAASAPVAGAYLTVTNTGSEPDRLLGGSTPIASRIEIHQMTMDDGVARMRALPDGAEIAPGATIELAPGGMHLMLIGPDRQLIEGDSFKATLEFARSGTIDIEFVIQRTALGGATGDGEHAGHKP</sequence>
<evidence type="ECO:0000313" key="2">
    <source>
        <dbReference type="EMBL" id="MEX4006719.1"/>
    </source>
</evidence>
<organism evidence="2 3">
    <name type="scientific">Neoaquamicrobium sediminum</name>
    <dbReference type="NCBI Taxonomy" id="1849104"/>
    <lineage>
        <taxon>Bacteria</taxon>
        <taxon>Pseudomonadati</taxon>
        <taxon>Pseudomonadota</taxon>
        <taxon>Alphaproteobacteria</taxon>
        <taxon>Hyphomicrobiales</taxon>
        <taxon>Phyllobacteriaceae</taxon>
        <taxon>Neoaquamicrobium</taxon>
    </lineage>
</organism>
<name>A0ABV3WRG5_9HYPH</name>
<dbReference type="RefSeq" id="WP_368802012.1">
    <property type="nucleotide sequence ID" value="NZ_JAZHFV010000002.1"/>
</dbReference>
<protein>
    <submittedName>
        <fullName evidence="2">Copper chaperone PCu(A)C</fullName>
    </submittedName>
</protein>
<dbReference type="Proteomes" id="UP001559025">
    <property type="component" value="Unassembled WGS sequence"/>
</dbReference>
<gene>
    <name evidence="2" type="ORF">V1479_05340</name>
</gene>
<reference evidence="2 3" key="1">
    <citation type="submission" date="2024-01" db="EMBL/GenBank/DDBJ databases">
        <title>New evidence supports the origin of RcGTA from prophage.</title>
        <authorList>
            <person name="Xu Y."/>
            <person name="Liu B."/>
            <person name="Chen F."/>
        </authorList>
    </citation>
    <scope>NUCLEOTIDE SEQUENCE [LARGE SCALE GENOMIC DNA]</scope>
    <source>
        <strain evidence="2 3">CBW1107-2</strain>
    </source>
</reference>
<dbReference type="InterPro" id="IPR036182">
    <property type="entry name" value="PCuAC_sf"/>
</dbReference>
<evidence type="ECO:0000313" key="3">
    <source>
        <dbReference type="Proteomes" id="UP001559025"/>
    </source>
</evidence>
<keyword evidence="3" id="KW-1185">Reference proteome</keyword>
<dbReference type="PANTHER" id="PTHR36302:SF1">
    <property type="entry name" value="COPPER CHAPERONE PCU(A)C"/>
    <property type="match status" value="1"/>
</dbReference>
<comment type="caution">
    <text evidence="2">The sequence shown here is derived from an EMBL/GenBank/DDBJ whole genome shotgun (WGS) entry which is preliminary data.</text>
</comment>
<dbReference type="PANTHER" id="PTHR36302">
    <property type="entry name" value="BLR7088 PROTEIN"/>
    <property type="match status" value="1"/>
</dbReference>
<feature type="chain" id="PRO_5045768799" evidence="1">
    <location>
        <begin position="22"/>
        <end position="163"/>
    </location>
</feature>
<dbReference type="Gene3D" id="2.60.40.1890">
    <property type="entry name" value="PCu(A)C copper chaperone"/>
    <property type="match status" value="1"/>
</dbReference>
<proteinExistence type="predicted"/>
<dbReference type="Pfam" id="PF04314">
    <property type="entry name" value="PCuAC"/>
    <property type="match status" value="1"/>
</dbReference>
<dbReference type="EMBL" id="JAZHFV010000002">
    <property type="protein sequence ID" value="MEX4006719.1"/>
    <property type="molecule type" value="Genomic_DNA"/>
</dbReference>
<dbReference type="InterPro" id="IPR007410">
    <property type="entry name" value="LpqE-like"/>
</dbReference>
<keyword evidence="1" id="KW-0732">Signal</keyword>